<dbReference type="Proteomes" id="UP000316706">
    <property type="component" value="Unassembled WGS sequence"/>
</dbReference>
<keyword evidence="4" id="KW-1185">Reference proteome</keyword>
<reference evidence="3 4" key="1">
    <citation type="submission" date="2019-06" db="EMBL/GenBank/DDBJ databases">
        <title>Sequencing the genomes of 1000 actinobacteria strains.</title>
        <authorList>
            <person name="Klenk H.-P."/>
        </authorList>
    </citation>
    <scope>NUCLEOTIDE SEQUENCE [LARGE SCALE GENOMIC DNA]</scope>
    <source>
        <strain evidence="3 4">DSM 45043</strain>
    </source>
</reference>
<dbReference type="InterPro" id="IPR036291">
    <property type="entry name" value="NAD(P)-bd_dom_sf"/>
</dbReference>
<name>A0A543I7K9_9ACTN</name>
<sequence length="328" mass="35292">MKLLMLGGTEFVGRAVTEDALTRGWEVTVFHRGRHEPPRGVRALHGDRTAEGGLEALESGKWDAVVDTWSGAPSAVRDAARLLAGRAERYAYVSSRSVYRFPAPAGSNEDAPVVDGSPDDDEGADYAEAKRGGELASVDAFGDRALLVRAGLILGPYENIGRLPWWLTRIAQGGDVLAPGPPDAGLQYIDARDLAAWTLDAIEKGLGGPFDLVSSPAHTTMRGLLEACIQVTGSNAQLVWTSPERILEAGIQPWTDLPIWLPPGEAYSMMHRSNVTKALSAGLRCRPVQETVADTWEWLQSIGGKAPQRPDRPVVGLPSVKEAEVLDD</sequence>
<protein>
    <submittedName>
        <fullName evidence="3">Nucleoside-diphosphate-sugar epimerase</fullName>
    </submittedName>
</protein>
<accession>A0A543I7K9</accession>
<evidence type="ECO:0000259" key="2">
    <source>
        <dbReference type="Pfam" id="PF01370"/>
    </source>
</evidence>
<evidence type="ECO:0000313" key="3">
    <source>
        <dbReference type="EMBL" id="TQM66568.1"/>
    </source>
</evidence>
<dbReference type="Pfam" id="PF01370">
    <property type="entry name" value="Epimerase"/>
    <property type="match status" value="1"/>
</dbReference>
<organism evidence="3 4">
    <name type="scientific">Actinomadura hallensis</name>
    <dbReference type="NCBI Taxonomy" id="337895"/>
    <lineage>
        <taxon>Bacteria</taxon>
        <taxon>Bacillati</taxon>
        <taxon>Actinomycetota</taxon>
        <taxon>Actinomycetes</taxon>
        <taxon>Streptosporangiales</taxon>
        <taxon>Thermomonosporaceae</taxon>
        <taxon>Actinomadura</taxon>
    </lineage>
</organism>
<feature type="region of interest" description="Disordered" evidence="1">
    <location>
        <begin position="304"/>
        <end position="328"/>
    </location>
</feature>
<gene>
    <name evidence="3" type="ORF">FHX41_0146</name>
</gene>
<dbReference type="InterPro" id="IPR001509">
    <property type="entry name" value="Epimerase_deHydtase"/>
</dbReference>
<comment type="caution">
    <text evidence="3">The sequence shown here is derived from an EMBL/GenBank/DDBJ whole genome shotgun (WGS) entry which is preliminary data.</text>
</comment>
<feature type="region of interest" description="Disordered" evidence="1">
    <location>
        <begin position="105"/>
        <end position="124"/>
    </location>
</feature>
<dbReference type="SUPFAM" id="SSF51735">
    <property type="entry name" value="NAD(P)-binding Rossmann-fold domains"/>
    <property type="match status" value="1"/>
</dbReference>
<dbReference type="AlphaFoldDB" id="A0A543I7K9"/>
<dbReference type="RefSeq" id="WP_185758559.1">
    <property type="nucleotide sequence ID" value="NZ_VFPO01000001.1"/>
</dbReference>
<dbReference type="EMBL" id="VFPO01000001">
    <property type="protein sequence ID" value="TQM66568.1"/>
    <property type="molecule type" value="Genomic_DNA"/>
</dbReference>
<dbReference type="Gene3D" id="3.40.50.720">
    <property type="entry name" value="NAD(P)-binding Rossmann-like Domain"/>
    <property type="match status" value="1"/>
</dbReference>
<evidence type="ECO:0000256" key="1">
    <source>
        <dbReference type="SAM" id="MobiDB-lite"/>
    </source>
</evidence>
<evidence type="ECO:0000313" key="4">
    <source>
        <dbReference type="Proteomes" id="UP000316706"/>
    </source>
</evidence>
<feature type="domain" description="NAD-dependent epimerase/dehydratase" evidence="2">
    <location>
        <begin position="4"/>
        <end position="204"/>
    </location>
</feature>
<proteinExistence type="predicted"/>